<feature type="non-terminal residue" evidence="7">
    <location>
        <position position="162"/>
    </location>
</feature>
<evidence type="ECO:0000313" key="7">
    <source>
        <dbReference type="EMBL" id="KGK35731.1"/>
    </source>
</evidence>
<keyword evidence="5" id="KW-0472">Membrane</keyword>
<evidence type="ECO:0000256" key="2">
    <source>
        <dbReference type="ARBA" id="ARBA00022448"/>
    </source>
</evidence>
<keyword evidence="2" id="KW-0813">Transport</keyword>
<dbReference type="Proteomes" id="UP000029867">
    <property type="component" value="Unassembled WGS sequence"/>
</dbReference>
<dbReference type="Gene3D" id="1.20.1250.20">
    <property type="entry name" value="MFS general substrate transporter like domains"/>
    <property type="match status" value="1"/>
</dbReference>
<dbReference type="InterPro" id="IPR036259">
    <property type="entry name" value="MFS_trans_sf"/>
</dbReference>
<evidence type="ECO:0000313" key="8">
    <source>
        <dbReference type="Proteomes" id="UP000029867"/>
    </source>
</evidence>
<dbReference type="GO" id="GO:0022857">
    <property type="term" value="F:transmembrane transporter activity"/>
    <property type="evidence" value="ECO:0007669"/>
    <property type="project" value="TreeGrafter"/>
</dbReference>
<sequence length="162" mass="18632">MGGKPSQISIHTSEKSADFINSTKKETDITSYNESIISESEEAEESANNPFLNEKFKEKYIRLYEDTRYECRSSLDANFKWTKQEQRRITWKLDLTVTLMACFFFVSLNMDRGNLAQAVSDNMLKDLKMTTNDYNTGNTIFYVCFLAAELPSQLISKRLGAD</sequence>
<evidence type="ECO:0008006" key="9">
    <source>
        <dbReference type="Google" id="ProtNLM"/>
    </source>
</evidence>
<comment type="caution">
    <text evidence="7">The sequence shown here is derived from an EMBL/GenBank/DDBJ whole genome shotgun (WGS) entry which is preliminary data.</text>
</comment>
<evidence type="ECO:0000256" key="1">
    <source>
        <dbReference type="ARBA" id="ARBA00004141"/>
    </source>
</evidence>
<dbReference type="PANTHER" id="PTHR43791">
    <property type="entry name" value="PERMEASE-RELATED"/>
    <property type="match status" value="1"/>
</dbReference>
<evidence type="ECO:0000256" key="3">
    <source>
        <dbReference type="ARBA" id="ARBA00022692"/>
    </source>
</evidence>
<keyword evidence="4" id="KW-1133">Transmembrane helix</keyword>
<reference evidence="8" key="1">
    <citation type="journal article" date="2014" name="Microb. Cell Fact.">
        <title>Exploiting Issatchenkia orientalis SD108 for succinic acid production.</title>
        <authorList>
            <person name="Xiao H."/>
            <person name="Shao Z."/>
            <person name="Jiang Y."/>
            <person name="Dole S."/>
            <person name="Zhao H."/>
        </authorList>
    </citation>
    <scope>NUCLEOTIDE SEQUENCE [LARGE SCALE GENOMIC DNA]</scope>
    <source>
        <strain evidence="8">SD108</strain>
    </source>
</reference>
<dbReference type="PANTHER" id="PTHR43791:SF29">
    <property type="entry name" value="MAJOR FACILITATOR SUPERFAMILY (MFS) PROFILE DOMAIN-CONTAINING PROTEIN"/>
    <property type="match status" value="1"/>
</dbReference>
<dbReference type="GO" id="GO:0016020">
    <property type="term" value="C:membrane"/>
    <property type="evidence" value="ECO:0007669"/>
    <property type="project" value="UniProtKB-SubCell"/>
</dbReference>
<gene>
    <name evidence="7" type="ORF">JL09_g5119</name>
</gene>
<protein>
    <recommendedName>
        <fullName evidence="9">Allantoate permease</fullName>
    </recommendedName>
</protein>
<feature type="region of interest" description="Disordered" evidence="6">
    <location>
        <begin position="1"/>
        <end position="22"/>
    </location>
</feature>
<name>A0A099NUZ3_PICKU</name>
<organism evidence="7 8">
    <name type="scientific">Pichia kudriavzevii</name>
    <name type="common">Yeast</name>
    <name type="synonym">Issatchenkia orientalis</name>
    <dbReference type="NCBI Taxonomy" id="4909"/>
    <lineage>
        <taxon>Eukaryota</taxon>
        <taxon>Fungi</taxon>
        <taxon>Dikarya</taxon>
        <taxon>Ascomycota</taxon>
        <taxon>Saccharomycotina</taxon>
        <taxon>Pichiomycetes</taxon>
        <taxon>Pichiales</taxon>
        <taxon>Pichiaceae</taxon>
        <taxon>Pichia</taxon>
    </lineage>
</organism>
<evidence type="ECO:0000256" key="6">
    <source>
        <dbReference type="SAM" id="MobiDB-lite"/>
    </source>
</evidence>
<dbReference type="VEuPathDB" id="FungiDB:C5L36_0B02760"/>
<proteinExistence type="predicted"/>
<feature type="compositionally biased region" description="Polar residues" evidence="6">
    <location>
        <begin position="1"/>
        <end position="11"/>
    </location>
</feature>
<dbReference type="HOGENOM" id="CLU_1639422_0_0_1"/>
<accession>A0A099NUZ3</accession>
<dbReference type="SUPFAM" id="SSF103473">
    <property type="entry name" value="MFS general substrate transporter"/>
    <property type="match status" value="1"/>
</dbReference>
<dbReference type="AlphaFoldDB" id="A0A099NUZ3"/>
<evidence type="ECO:0000256" key="4">
    <source>
        <dbReference type="ARBA" id="ARBA00022989"/>
    </source>
</evidence>
<feature type="compositionally biased region" description="Basic and acidic residues" evidence="6">
    <location>
        <begin position="12"/>
        <end position="22"/>
    </location>
</feature>
<dbReference type="EMBL" id="JQFK01000388">
    <property type="protein sequence ID" value="KGK35731.1"/>
    <property type="molecule type" value="Genomic_DNA"/>
</dbReference>
<dbReference type="eggNOG" id="KOG2533">
    <property type="taxonomic scope" value="Eukaryota"/>
</dbReference>
<keyword evidence="3" id="KW-0812">Transmembrane</keyword>
<evidence type="ECO:0000256" key="5">
    <source>
        <dbReference type="ARBA" id="ARBA00023136"/>
    </source>
</evidence>
<comment type="subcellular location">
    <subcellularLocation>
        <location evidence="1">Membrane</location>
        <topology evidence="1">Multi-pass membrane protein</topology>
    </subcellularLocation>
</comment>